<proteinExistence type="predicted"/>
<dbReference type="EMBL" id="JADYXP020000017">
    <property type="protein sequence ID" value="KAL0106868.1"/>
    <property type="molecule type" value="Genomic_DNA"/>
</dbReference>
<feature type="region of interest" description="Disordered" evidence="1">
    <location>
        <begin position="32"/>
        <end position="124"/>
    </location>
</feature>
<reference evidence="2 3" key="1">
    <citation type="submission" date="2023-03" db="EMBL/GenBank/DDBJ databases">
        <title>High recombination rates correlate with genetic variation in Cardiocondyla obscurior ants.</title>
        <authorList>
            <person name="Errbii M."/>
        </authorList>
    </citation>
    <scope>NUCLEOTIDE SEQUENCE [LARGE SCALE GENOMIC DNA]</scope>
    <source>
        <strain evidence="2">Alpha-2009</strain>
        <tissue evidence="2">Whole body</tissue>
    </source>
</reference>
<dbReference type="Proteomes" id="UP001430953">
    <property type="component" value="Unassembled WGS sequence"/>
</dbReference>
<comment type="caution">
    <text evidence="2">The sequence shown here is derived from an EMBL/GenBank/DDBJ whole genome shotgun (WGS) entry which is preliminary data.</text>
</comment>
<dbReference type="AlphaFoldDB" id="A0AAW2EW97"/>
<feature type="compositionally biased region" description="Basic and acidic residues" evidence="1">
    <location>
        <begin position="33"/>
        <end position="42"/>
    </location>
</feature>
<evidence type="ECO:0000256" key="1">
    <source>
        <dbReference type="SAM" id="MobiDB-lite"/>
    </source>
</evidence>
<protein>
    <submittedName>
        <fullName evidence="2">Uncharacterized protein</fullName>
    </submittedName>
</protein>
<accession>A0AAW2EW97</accession>
<gene>
    <name evidence="2" type="ORF">PUN28_015415</name>
</gene>
<organism evidence="2 3">
    <name type="scientific">Cardiocondyla obscurior</name>
    <dbReference type="NCBI Taxonomy" id="286306"/>
    <lineage>
        <taxon>Eukaryota</taxon>
        <taxon>Metazoa</taxon>
        <taxon>Ecdysozoa</taxon>
        <taxon>Arthropoda</taxon>
        <taxon>Hexapoda</taxon>
        <taxon>Insecta</taxon>
        <taxon>Pterygota</taxon>
        <taxon>Neoptera</taxon>
        <taxon>Endopterygota</taxon>
        <taxon>Hymenoptera</taxon>
        <taxon>Apocrita</taxon>
        <taxon>Aculeata</taxon>
        <taxon>Formicoidea</taxon>
        <taxon>Formicidae</taxon>
        <taxon>Myrmicinae</taxon>
        <taxon>Cardiocondyla</taxon>
    </lineage>
</organism>
<sequence>MHISILYIEVVFAILIELSPRERVQVVRAPRATPRDVREAKGVRVGARGGGGGCEDGDDGGERVPLSNSGYGAKKGRKQNINRGENDGANKSRKGGEGGQKRDTSDRAITFNSVICIRTRPSSQ</sequence>
<keyword evidence="3" id="KW-1185">Reference proteome</keyword>
<evidence type="ECO:0000313" key="2">
    <source>
        <dbReference type="EMBL" id="KAL0106868.1"/>
    </source>
</evidence>
<evidence type="ECO:0000313" key="3">
    <source>
        <dbReference type="Proteomes" id="UP001430953"/>
    </source>
</evidence>
<feature type="compositionally biased region" description="Basic and acidic residues" evidence="1">
    <location>
        <begin position="84"/>
        <end position="106"/>
    </location>
</feature>
<name>A0AAW2EW97_9HYME</name>